<gene>
    <name evidence="1" type="ORF">FHW36_101594</name>
</gene>
<dbReference type="Proteomes" id="UP000320811">
    <property type="component" value="Unassembled WGS sequence"/>
</dbReference>
<dbReference type="RefSeq" id="WP_145661961.1">
    <property type="nucleotide sequence ID" value="NZ_VIWO01000001.1"/>
</dbReference>
<evidence type="ECO:0000313" key="1">
    <source>
        <dbReference type="EMBL" id="TWF44673.1"/>
    </source>
</evidence>
<evidence type="ECO:0000313" key="2">
    <source>
        <dbReference type="Proteomes" id="UP000320811"/>
    </source>
</evidence>
<sequence>MPQQFDSDRDCDVTIEEVRAMASFKDYSDEQIVRLLDAIKVFSRIALAAWSKRNAVEAQIITLVPSEDKQKAA</sequence>
<name>A0A561Q2T3_9BACT</name>
<dbReference type="EMBL" id="VIWO01000001">
    <property type="protein sequence ID" value="TWF44673.1"/>
    <property type="molecule type" value="Genomic_DNA"/>
</dbReference>
<reference evidence="1 2" key="1">
    <citation type="submission" date="2019-06" db="EMBL/GenBank/DDBJ databases">
        <title>Sorghum-associated microbial communities from plants grown in Nebraska, USA.</title>
        <authorList>
            <person name="Schachtman D."/>
        </authorList>
    </citation>
    <scope>NUCLEOTIDE SEQUENCE [LARGE SCALE GENOMIC DNA]</scope>
    <source>
        <strain evidence="1 2">1209</strain>
    </source>
</reference>
<comment type="caution">
    <text evidence="1">The sequence shown here is derived from an EMBL/GenBank/DDBJ whole genome shotgun (WGS) entry which is preliminary data.</text>
</comment>
<dbReference type="OrthoDB" id="713696at2"/>
<keyword evidence="2" id="KW-1185">Reference proteome</keyword>
<dbReference type="AlphaFoldDB" id="A0A561Q2T3"/>
<accession>A0A561Q2T3</accession>
<proteinExistence type="predicted"/>
<protein>
    <submittedName>
        <fullName evidence="1">Uncharacterized protein</fullName>
    </submittedName>
</protein>
<organism evidence="1 2">
    <name type="scientific">Chitinophaga polysaccharea</name>
    <dbReference type="NCBI Taxonomy" id="1293035"/>
    <lineage>
        <taxon>Bacteria</taxon>
        <taxon>Pseudomonadati</taxon>
        <taxon>Bacteroidota</taxon>
        <taxon>Chitinophagia</taxon>
        <taxon>Chitinophagales</taxon>
        <taxon>Chitinophagaceae</taxon>
        <taxon>Chitinophaga</taxon>
    </lineage>
</organism>